<dbReference type="STRING" id="768671.ThimaDRAFT_0021"/>
<accession>F9U520</accession>
<name>F9U520_9GAMM</name>
<dbReference type="InterPro" id="IPR000073">
    <property type="entry name" value="AB_hydrolase_1"/>
</dbReference>
<gene>
    <name evidence="4" type="ORF">ThimaDRAFT_0021</name>
</gene>
<dbReference type="EMBL" id="AFWV01000001">
    <property type="protein sequence ID" value="EGV20243.1"/>
    <property type="molecule type" value="Genomic_DNA"/>
</dbReference>
<keyword evidence="1" id="KW-0474">Menaquinone biosynthesis</keyword>
<proteinExistence type="predicted"/>
<dbReference type="GO" id="GO:0009234">
    <property type="term" value="P:menaquinone biosynthetic process"/>
    <property type="evidence" value="ECO:0007669"/>
    <property type="project" value="UniProtKB-KW"/>
</dbReference>
<dbReference type="InterPro" id="IPR029058">
    <property type="entry name" value="AB_hydrolase_fold"/>
</dbReference>
<keyword evidence="5" id="KW-1185">Reference proteome</keyword>
<dbReference type="Pfam" id="PF12697">
    <property type="entry name" value="Abhydrolase_6"/>
    <property type="match status" value="1"/>
</dbReference>
<evidence type="ECO:0000256" key="1">
    <source>
        <dbReference type="ARBA" id="ARBA00022428"/>
    </source>
</evidence>
<protein>
    <submittedName>
        <fullName evidence="4">Alpha/beta hydrolase fold protein</fullName>
    </submittedName>
</protein>
<reference evidence="4 5" key="1">
    <citation type="submission" date="2011-06" db="EMBL/GenBank/DDBJ databases">
        <title>The draft genome of Thiocapsa marina 5811.</title>
        <authorList>
            <consortium name="US DOE Joint Genome Institute (JGI-PGF)"/>
            <person name="Lucas S."/>
            <person name="Han J."/>
            <person name="Cheng J.-F."/>
            <person name="Goodwin L."/>
            <person name="Pitluck S."/>
            <person name="Peters L."/>
            <person name="Land M.L."/>
            <person name="Hauser L."/>
            <person name="Vogl K."/>
            <person name="Liu Z."/>
            <person name="Imhoff J."/>
            <person name="Thiel V."/>
            <person name="Frigaard N.-U."/>
            <person name="Bryant D."/>
            <person name="Woyke T.J."/>
        </authorList>
    </citation>
    <scope>NUCLEOTIDE SEQUENCE [LARGE SCALE GENOMIC DNA]</scope>
    <source>
        <strain evidence="4 5">5811</strain>
    </source>
</reference>
<dbReference type="Proteomes" id="UP000005459">
    <property type="component" value="Unassembled WGS sequence"/>
</dbReference>
<dbReference type="PANTHER" id="PTHR42916">
    <property type="entry name" value="2-SUCCINYL-5-ENOLPYRUVYL-6-HYDROXY-3-CYCLOHEXENE-1-CARBOXYLATE SYNTHASE"/>
    <property type="match status" value="1"/>
</dbReference>
<evidence type="ECO:0000259" key="3">
    <source>
        <dbReference type="Pfam" id="PF12697"/>
    </source>
</evidence>
<feature type="domain" description="AB hydrolase-1" evidence="3">
    <location>
        <begin position="2"/>
        <end position="167"/>
    </location>
</feature>
<sequence length="174" mass="19078">MVGYSLGGRFALGLMALDPNRFRRATVISAHPGLEDASQRADRLAGDRAWVRLLLDGGIDAFVDAWESQPLFATQAGLPIAVLERQRRRRLDQRPAGLAASLLQHGLGRMPSLWEPLRAFPGELTWIAGAADARFLGIAREVVRRRPATRLHVLPGVGHNPLLECPEILGDLLI</sequence>
<dbReference type="GO" id="GO:0016787">
    <property type="term" value="F:hydrolase activity"/>
    <property type="evidence" value="ECO:0007669"/>
    <property type="project" value="UniProtKB-KW"/>
</dbReference>
<dbReference type="SUPFAM" id="SSF53474">
    <property type="entry name" value="alpha/beta-Hydrolases"/>
    <property type="match status" value="1"/>
</dbReference>
<evidence type="ECO:0000256" key="2">
    <source>
        <dbReference type="ARBA" id="ARBA00023239"/>
    </source>
</evidence>
<dbReference type="eggNOG" id="COG0596">
    <property type="taxonomic scope" value="Bacteria"/>
</dbReference>
<organism evidence="4 5">
    <name type="scientific">Thiocapsa marina 5811</name>
    <dbReference type="NCBI Taxonomy" id="768671"/>
    <lineage>
        <taxon>Bacteria</taxon>
        <taxon>Pseudomonadati</taxon>
        <taxon>Pseudomonadota</taxon>
        <taxon>Gammaproteobacteria</taxon>
        <taxon>Chromatiales</taxon>
        <taxon>Chromatiaceae</taxon>
        <taxon>Thiocapsa</taxon>
    </lineage>
</organism>
<dbReference type="PANTHER" id="PTHR42916:SF1">
    <property type="entry name" value="PROTEIN PHYLLO, CHLOROPLASTIC"/>
    <property type="match status" value="1"/>
</dbReference>
<dbReference type="GO" id="GO:0016829">
    <property type="term" value="F:lyase activity"/>
    <property type="evidence" value="ECO:0007669"/>
    <property type="project" value="UniProtKB-KW"/>
</dbReference>
<keyword evidence="2" id="KW-0456">Lyase</keyword>
<keyword evidence="4" id="KW-0378">Hydrolase</keyword>
<dbReference type="AlphaFoldDB" id="F9U520"/>
<dbReference type="Gene3D" id="3.40.50.1820">
    <property type="entry name" value="alpha/beta hydrolase"/>
    <property type="match status" value="1"/>
</dbReference>
<evidence type="ECO:0000313" key="4">
    <source>
        <dbReference type="EMBL" id="EGV20243.1"/>
    </source>
</evidence>
<evidence type="ECO:0000313" key="5">
    <source>
        <dbReference type="Proteomes" id="UP000005459"/>
    </source>
</evidence>